<dbReference type="RefSeq" id="WP_033510997.1">
    <property type="nucleotide sequence ID" value="NZ_JDUO01000001.1"/>
</dbReference>
<dbReference type="Proteomes" id="UP000029082">
    <property type="component" value="Unassembled WGS sequence"/>
</dbReference>
<organism evidence="1 2">
    <name type="scientific">Bifidobacterium mongoliense DSM 21395</name>
    <dbReference type="NCBI Taxonomy" id="1437603"/>
    <lineage>
        <taxon>Bacteria</taxon>
        <taxon>Bacillati</taxon>
        <taxon>Actinomycetota</taxon>
        <taxon>Actinomycetes</taxon>
        <taxon>Bifidobacteriales</taxon>
        <taxon>Bifidobacteriaceae</taxon>
        <taxon>Bifidobacterium</taxon>
    </lineage>
</organism>
<name>A0A087CAS7_9BIFI</name>
<dbReference type="OrthoDB" id="3243054at2"/>
<gene>
    <name evidence="1" type="ORF">BMON_0250</name>
</gene>
<dbReference type="GeneID" id="93093603"/>
<proteinExistence type="predicted"/>
<sequence length="78" mass="8939">MVKRLFWIGLGTMLGVLIAAKAQAYVRERTPDGARQFLLGSDQENVHIRTLQGLVRDFNTARLRREHELGERYAANRS</sequence>
<reference evidence="1 2" key="1">
    <citation type="submission" date="2014-03" db="EMBL/GenBank/DDBJ databases">
        <title>Genomics of Bifidobacteria.</title>
        <authorList>
            <person name="Ventura M."/>
            <person name="Milani C."/>
            <person name="Lugli G.A."/>
        </authorList>
    </citation>
    <scope>NUCLEOTIDE SEQUENCE [LARGE SCALE GENOMIC DNA]</scope>
    <source>
        <strain evidence="1 2">DSM 21395</strain>
    </source>
</reference>
<dbReference type="EMBL" id="JGZE01000001">
    <property type="protein sequence ID" value="KFI80377.1"/>
    <property type="molecule type" value="Genomic_DNA"/>
</dbReference>
<dbReference type="eggNOG" id="ENOG503238X">
    <property type="taxonomic scope" value="Bacteria"/>
</dbReference>
<evidence type="ECO:0000313" key="2">
    <source>
        <dbReference type="Proteomes" id="UP000029082"/>
    </source>
</evidence>
<dbReference type="AlphaFoldDB" id="A0A087CAS7"/>
<dbReference type="STRING" id="1437603.GCA_000771525_00032"/>
<comment type="caution">
    <text evidence="1">The sequence shown here is derived from an EMBL/GenBank/DDBJ whole genome shotgun (WGS) entry which is preliminary data.</text>
</comment>
<evidence type="ECO:0000313" key="1">
    <source>
        <dbReference type="EMBL" id="KFI80377.1"/>
    </source>
</evidence>
<accession>A0A087CAS7</accession>
<protein>
    <submittedName>
        <fullName evidence="1">Uncharacterized protein</fullName>
    </submittedName>
</protein>
<keyword evidence="2" id="KW-1185">Reference proteome</keyword>